<keyword evidence="1" id="KW-0472">Membrane</keyword>
<sequence>MFRLFATAAVPALYYLLLALQPGWLAARAGAWPVSVLLALTAFALLLLLALWPARAAR</sequence>
<gene>
    <name evidence="2" type="ORF">GZH52_10505</name>
</gene>
<evidence type="ECO:0000256" key="1">
    <source>
        <dbReference type="SAM" id="Phobius"/>
    </source>
</evidence>
<organism evidence="2 3">
    <name type="scientific">Crenobacter caeni</name>
    <dbReference type="NCBI Taxonomy" id="2705474"/>
    <lineage>
        <taxon>Bacteria</taxon>
        <taxon>Pseudomonadati</taxon>
        <taxon>Pseudomonadota</taxon>
        <taxon>Betaproteobacteria</taxon>
        <taxon>Neisseriales</taxon>
        <taxon>Neisseriaceae</taxon>
        <taxon>Crenobacter</taxon>
    </lineage>
</organism>
<evidence type="ECO:0000313" key="2">
    <source>
        <dbReference type="EMBL" id="NDV13217.1"/>
    </source>
</evidence>
<dbReference type="AlphaFoldDB" id="A0A6B2KTC3"/>
<protein>
    <submittedName>
        <fullName evidence="2">Uncharacterized protein</fullName>
    </submittedName>
</protein>
<comment type="caution">
    <text evidence="2">The sequence shown here is derived from an EMBL/GenBank/DDBJ whole genome shotgun (WGS) entry which is preliminary data.</text>
</comment>
<keyword evidence="1" id="KW-1133">Transmembrane helix</keyword>
<dbReference type="RefSeq" id="WP_163316423.1">
    <property type="nucleotide sequence ID" value="NZ_JAAGAA010000009.1"/>
</dbReference>
<feature type="transmembrane region" description="Helical" evidence="1">
    <location>
        <begin position="29"/>
        <end position="52"/>
    </location>
</feature>
<keyword evidence="1" id="KW-0812">Transmembrane</keyword>
<keyword evidence="3" id="KW-1185">Reference proteome</keyword>
<proteinExistence type="predicted"/>
<dbReference type="Proteomes" id="UP000482578">
    <property type="component" value="Unassembled WGS sequence"/>
</dbReference>
<evidence type="ECO:0000313" key="3">
    <source>
        <dbReference type="Proteomes" id="UP000482578"/>
    </source>
</evidence>
<dbReference type="EMBL" id="JAAGAA010000009">
    <property type="protein sequence ID" value="NDV13217.1"/>
    <property type="molecule type" value="Genomic_DNA"/>
</dbReference>
<name>A0A6B2KTC3_9NEIS</name>
<accession>A0A6B2KTC3</accession>
<reference evidence="2 3" key="1">
    <citation type="submission" date="2020-02" db="EMBL/GenBank/DDBJ databases">
        <authorList>
            <person name="Yang Z."/>
        </authorList>
    </citation>
    <scope>NUCLEOTIDE SEQUENCE [LARGE SCALE GENOMIC DNA]</scope>
    <source>
        <strain evidence="2 3">HX-7-9</strain>
    </source>
</reference>